<dbReference type="PROSITE" id="PS51110">
    <property type="entry name" value="SAP_A"/>
    <property type="match status" value="1"/>
</dbReference>
<evidence type="ECO:0000256" key="8">
    <source>
        <dbReference type="SAM" id="SignalP"/>
    </source>
</evidence>
<evidence type="ECO:0000313" key="11">
    <source>
        <dbReference type="EMBL" id="QIZ31322.1"/>
    </source>
</evidence>
<keyword evidence="13" id="KW-1185">Reference proteome</keyword>
<reference evidence="12 13" key="2">
    <citation type="journal article" date="2014" name="Nat. Genet.">
        <title>Whole-genome sequence of a flatfish provides insights into ZW sex chromosome evolution and adaptation to a benthic lifestyle.</title>
        <authorList>
            <person name="Chen S."/>
            <person name="Zhang G."/>
            <person name="Shao C."/>
            <person name="Huang Q."/>
            <person name="Liu G."/>
            <person name="Zhang P."/>
            <person name="Song W."/>
            <person name="An N."/>
            <person name="Chalopin D."/>
            <person name="Volff J.N."/>
            <person name="Hong Y."/>
            <person name="Li Q."/>
            <person name="Sha Z."/>
            <person name="Zhou H."/>
            <person name="Xie M."/>
            <person name="Yu Q."/>
            <person name="Liu Y."/>
            <person name="Xiang H."/>
            <person name="Wang N."/>
            <person name="Wu K."/>
            <person name="Yang C."/>
            <person name="Zhou Q."/>
            <person name="Liao X."/>
            <person name="Yang L."/>
            <person name="Hu Q."/>
            <person name="Zhang J."/>
            <person name="Meng L."/>
            <person name="Jin L."/>
            <person name="Tian Y."/>
            <person name="Lian J."/>
            <person name="Yang J."/>
            <person name="Miao G."/>
            <person name="Liu S."/>
            <person name="Liang Z."/>
            <person name="Yan F."/>
            <person name="Li Y."/>
            <person name="Sun B."/>
            <person name="Zhang H."/>
            <person name="Zhang J."/>
            <person name="Zhu Y."/>
            <person name="Du M."/>
            <person name="Zhao Y."/>
            <person name="Schartl M."/>
            <person name="Tang Q."/>
            <person name="Wang J."/>
        </authorList>
    </citation>
    <scope>NUCLEOTIDE SEQUENCE</scope>
</reference>
<dbReference type="EMBL" id="MK616583">
    <property type="protein sequence ID" value="QIZ31322.1"/>
    <property type="molecule type" value="mRNA"/>
</dbReference>
<dbReference type="InterPro" id="IPR003119">
    <property type="entry name" value="SAP_A"/>
</dbReference>
<name>F2YHV1_CYNSE</name>
<feature type="domain" description="Saposin A-type" evidence="9">
    <location>
        <begin position="20"/>
        <end position="60"/>
    </location>
</feature>
<dbReference type="CTD" id="336503"/>
<dbReference type="KEGG" id="csem:103395883"/>
<dbReference type="OMA" id="VNNWENI"/>
<accession>F2YHV1</accession>
<evidence type="ECO:0000313" key="13">
    <source>
        <dbReference type="Proteomes" id="UP000265120"/>
    </source>
</evidence>
<evidence type="ECO:0000256" key="5">
    <source>
        <dbReference type="ARBA" id="ARBA00023157"/>
    </source>
</evidence>
<evidence type="ECO:0000256" key="3">
    <source>
        <dbReference type="ARBA" id="ARBA00022525"/>
    </source>
</evidence>
<dbReference type="InterPro" id="IPR004911">
    <property type="entry name" value="Interferon-induced_GILT"/>
</dbReference>
<comment type="subcellular location">
    <subcellularLocation>
        <location evidence="7">Secreted</location>
    </subcellularLocation>
    <subcellularLocation>
        <location evidence="7">Lysosome</location>
    </subcellularLocation>
</comment>
<comment type="similarity">
    <text evidence="1 7">Belongs to the GILT family.</text>
</comment>
<dbReference type="GeneID" id="103395883"/>
<dbReference type="Proteomes" id="UP000265120">
    <property type="component" value="Chromosome 20"/>
</dbReference>
<dbReference type="PROSITE" id="PS51257">
    <property type="entry name" value="PROKAR_LIPOPROTEIN"/>
    <property type="match status" value="1"/>
</dbReference>
<keyword evidence="7" id="KW-0676">Redox-active center</keyword>
<feature type="signal peptide" evidence="8">
    <location>
        <begin position="1"/>
        <end position="20"/>
    </location>
</feature>
<reference evidence="11" key="3">
    <citation type="submission" date="2019-03" db="EMBL/GenBank/DDBJ databases">
        <title>Molecular structure and functional characterization of interferon-gamma-inducible lysosomal thiol reductase (GILT) gene in Cynoglossus semilaevis.</title>
        <authorList>
            <person name="Zhang J."/>
        </authorList>
    </citation>
    <scope>NUCLEOTIDE SEQUENCE</scope>
</reference>
<reference evidence="10" key="1">
    <citation type="submission" date="2011-01" db="EMBL/GenBank/DDBJ databases">
        <title>Molecular cloning and expression analysis of the interferon-gamma-inducible lysosomal thiol reductase gene from the Cynoglossus semilaevis.</title>
        <authorList>
            <person name="Wang H.H."/>
            <person name="Zhang Q.Q."/>
            <person name="Wang Y.N."/>
            <person name="Li C.M."/>
            <person name="Wang X.B."/>
        </authorList>
    </citation>
    <scope>NUCLEOTIDE SEQUENCE</scope>
</reference>
<dbReference type="EMBL" id="JF268692">
    <property type="protein sequence ID" value="ADZ48534.1"/>
    <property type="molecule type" value="mRNA"/>
</dbReference>
<dbReference type="PANTHER" id="PTHR13234:SF43">
    <property type="entry name" value="GAMMA-INTERFERON-INDUCIBLE LYSOSOMAL THIOL REDUCTASE"/>
    <property type="match status" value="1"/>
</dbReference>
<evidence type="ECO:0000256" key="2">
    <source>
        <dbReference type="ARBA" id="ARBA00011615"/>
    </source>
</evidence>
<evidence type="ECO:0000313" key="12">
    <source>
        <dbReference type="Ensembl" id="ENSCSEP00000018072.1"/>
    </source>
</evidence>
<dbReference type="Ensembl" id="ENSCSET00000018293.1">
    <property type="protein sequence ID" value="ENSCSEP00000018072.1"/>
    <property type="gene ID" value="ENSCSEG00000011577.1"/>
</dbReference>
<organism evidence="10">
    <name type="scientific">Cynoglossus semilaevis</name>
    <name type="common">Tongue sole</name>
    <dbReference type="NCBI Taxonomy" id="244447"/>
    <lineage>
        <taxon>Eukaryota</taxon>
        <taxon>Metazoa</taxon>
        <taxon>Chordata</taxon>
        <taxon>Craniata</taxon>
        <taxon>Vertebrata</taxon>
        <taxon>Euteleostomi</taxon>
        <taxon>Actinopterygii</taxon>
        <taxon>Neopterygii</taxon>
        <taxon>Teleostei</taxon>
        <taxon>Neoteleostei</taxon>
        <taxon>Acanthomorphata</taxon>
        <taxon>Carangaria</taxon>
        <taxon>Pleuronectiformes</taxon>
        <taxon>Pleuronectoidei</taxon>
        <taxon>Cynoglossidae</taxon>
        <taxon>Cynoglossinae</taxon>
        <taxon>Cynoglossus</taxon>
    </lineage>
</organism>
<dbReference type="AlphaFoldDB" id="F2YHV1"/>
<dbReference type="GO" id="GO:0045454">
    <property type="term" value="P:cell redox homeostasis"/>
    <property type="evidence" value="ECO:0007669"/>
    <property type="project" value="Ensembl"/>
</dbReference>
<comment type="subunit">
    <text evidence="2 7">Dimer; disulfide-linked.</text>
</comment>
<dbReference type="GO" id="GO:0005764">
    <property type="term" value="C:lysosome"/>
    <property type="evidence" value="ECO:0007669"/>
    <property type="project" value="UniProtKB-SubCell"/>
</dbReference>
<dbReference type="GO" id="GO:0005576">
    <property type="term" value="C:extracellular region"/>
    <property type="evidence" value="ECO:0007669"/>
    <property type="project" value="UniProtKB-SubCell"/>
</dbReference>
<dbReference type="RefSeq" id="NP_001281124.1">
    <property type="nucleotide sequence ID" value="NM_001294195.1"/>
</dbReference>
<dbReference type="PANTHER" id="PTHR13234">
    <property type="entry name" value="GAMMA-INTERFERON INDUCIBLE LYSOSOMAL THIOL REDUCTASE GILT"/>
    <property type="match status" value="1"/>
</dbReference>
<protein>
    <recommendedName>
        <fullName evidence="7">Gamma-interferon-inducible lysosomal thiol reductase</fullName>
        <ecNumber evidence="7">1.8.-.-</ecNumber>
    </recommendedName>
    <alternativeName>
        <fullName evidence="7">Gamma-interferon-inducible protein IP-30</fullName>
    </alternativeName>
</protein>
<keyword evidence="7" id="KW-0391">Immunity</keyword>
<dbReference type="GeneTree" id="ENSGT00940000164804"/>
<comment type="function">
    <text evidence="7">Lysosomal thiol reductase that can reduce protein disulfide bonds. Facilitates the complete unfolding of proteins destined for lysosomal degradation. Plays an important role in antigen processing.</text>
</comment>
<feature type="chain" id="PRO_5044730908" description="Gamma-interferon-inducible lysosomal thiol reductase" evidence="8">
    <location>
        <begin position="21"/>
        <end position="257"/>
    </location>
</feature>
<keyword evidence="5 7" id="KW-1015">Disulfide bond</keyword>
<sequence length="257" mass="28476">MKFVPLLLVAVWLSCHSCSSTWSSPSCSSPPSRWCSSLDSAIRCGVVKQCLESNFTKSRMTDDTVKVELYYESLCGGCRGFLAGMLYPTLVMLQDIMTVTLVPFGNAVEKPDGAKYIFECQHGEEECLGNMIEACLLNMSPSAIDIIFCMESSSDVIKSAESCFNIYETELSWGKIMSCVNGDAGNHLMHLNAVKTNALDPPHEYVPWITINGEHTEELQDKAMASLFTLVCNMYKGPKPGVCGGDKRHYKSYCHRE</sequence>
<dbReference type="GO" id="GO:0002376">
    <property type="term" value="P:immune system process"/>
    <property type="evidence" value="ECO:0007669"/>
    <property type="project" value="UniProtKB-KW"/>
</dbReference>
<evidence type="ECO:0000259" key="9">
    <source>
        <dbReference type="PROSITE" id="PS51110"/>
    </source>
</evidence>
<evidence type="ECO:0000313" key="10">
    <source>
        <dbReference type="EMBL" id="ADZ48534.1"/>
    </source>
</evidence>
<evidence type="ECO:0000256" key="1">
    <source>
        <dbReference type="ARBA" id="ARBA00005679"/>
    </source>
</evidence>
<dbReference type="Pfam" id="PF03227">
    <property type="entry name" value="GILT"/>
    <property type="match status" value="1"/>
</dbReference>
<evidence type="ECO:0000256" key="4">
    <source>
        <dbReference type="ARBA" id="ARBA00022729"/>
    </source>
</evidence>
<reference evidence="12" key="4">
    <citation type="submission" date="2025-05" db="UniProtKB">
        <authorList>
            <consortium name="Ensembl"/>
        </authorList>
    </citation>
    <scope>IDENTIFICATION</scope>
</reference>
<dbReference type="EC" id="1.8.-.-" evidence="7"/>
<keyword evidence="7" id="KW-0560">Oxidoreductase</keyword>
<evidence type="ECO:0000256" key="6">
    <source>
        <dbReference type="ARBA" id="ARBA00023180"/>
    </source>
</evidence>
<dbReference type="Pfam" id="PF02199">
    <property type="entry name" value="SapA"/>
    <property type="match status" value="1"/>
</dbReference>
<keyword evidence="4 7" id="KW-0732">Signal</keyword>
<dbReference type="GO" id="GO:0071425">
    <property type="term" value="P:hematopoietic stem cell proliferation"/>
    <property type="evidence" value="ECO:0007669"/>
    <property type="project" value="Ensembl"/>
</dbReference>
<keyword evidence="3 7" id="KW-0964">Secreted</keyword>
<keyword evidence="6 7" id="KW-0325">Glycoprotein</keyword>
<proteinExistence type="evidence at transcript level"/>
<keyword evidence="7" id="KW-0458">Lysosome</keyword>
<dbReference type="GO" id="GO:0016671">
    <property type="term" value="F:oxidoreductase activity, acting on a sulfur group of donors, disulfide as acceptor"/>
    <property type="evidence" value="ECO:0007669"/>
    <property type="project" value="UniProtKB-UniRule"/>
</dbReference>
<dbReference type="GO" id="GO:0047134">
    <property type="term" value="F:protein-disulfide reductase [NAD(P)H] activity"/>
    <property type="evidence" value="ECO:0007669"/>
    <property type="project" value="Ensembl"/>
</dbReference>
<evidence type="ECO:0000256" key="7">
    <source>
        <dbReference type="RuleBase" id="RU369109"/>
    </source>
</evidence>
<dbReference type="STRING" id="244447.ENSCSEP00000018072"/>
<dbReference type="OrthoDB" id="958254at2759"/>